<keyword evidence="3" id="KW-0479">Metal-binding</keyword>
<dbReference type="Proteomes" id="UP000826656">
    <property type="component" value="Unassembled WGS sequence"/>
</dbReference>
<comment type="subcellular location">
    <subcellularLocation>
        <location evidence="1">Nucleus</location>
    </subcellularLocation>
</comment>
<dbReference type="PANTHER" id="PTHR46481:SF7">
    <property type="entry name" value="ZINC FINGER BED DOMAIN-CONTAINING PROTEIN RICESLEEPER 2-LIKE"/>
    <property type="match status" value="1"/>
</dbReference>
<dbReference type="SUPFAM" id="SSF140996">
    <property type="entry name" value="Hermes dimerisation domain"/>
    <property type="match status" value="1"/>
</dbReference>
<evidence type="ECO:0000256" key="8">
    <source>
        <dbReference type="ARBA" id="ARBA00023163"/>
    </source>
</evidence>
<dbReference type="Pfam" id="PF14372">
    <property type="entry name" value="hAT-like_RNase-H"/>
    <property type="match status" value="1"/>
</dbReference>
<keyword evidence="7" id="KW-0238">DNA-binding</keyword>
<dbReference type="SMART" id="SM00614">
    <property type="entry name" value="ZnF_BED"/>
    <property type="match status" value="1"/>
</dbReference>
<feature type="region of interest" description="Disordered" evidence="11">
    <location>
        <begin position="1"/>
        <end position="36"/>
    </location>
</feature>
<dbReference type="InterPro" id="IPR003656">
    <property type="entry name" value="Znf_BED"/>
</dbReference>
<sequence length="767" mass="87199">MTQIGSRVSESGASNESTPNTSSPNEVEVDVDTSKKRKLMEPRATCWKHFDKFTDESGATKAKCKYCAKTYAASTSSNGTSSMNTHMRTCPKFPRDTVDKGQNLINFLPSSMGAKEGVISTWKFDQAQSRRALAKMIIVDELPFSFVEKEGFKNFMRVTVPQFHIPSRRTVTRDCYELYLEERQLLKKVFKEARPRVCLTTDTWTSIQKINYMCLTAHFIDRNWTLHKRIINFCPISSHKGGDMAACITNCLLEWGLDNVFTITVDNASSNDVTVKEMSKQLSNWGTNIMDGDHLHVRCMAHILNLIVQDGLKEIGKSIKLVRQAVKYIKQSPARIRKFKECCESQLITCKKSLCLDVPTRWNSTYLMLDVAQHFELAFERYSFYDIGYLNHFRTFGSNSSEGEDGTSAKDGTSVDILTSVDWKNVRSMVKFLETFYVLTLKVSGSNYVTSNTHFVEIAELNLILKEMMENEDGNLKEMAKSMKEKFKKYWGEPHKMNKMIFISSVLDPRNKLDYVPFAIGDMFGKEVGDELCSEVKKYMNKLFDYYVEKSSKSSLHVPSSPTSSDNSSIISSVNGSGNFVNRGRMRTKQQFEKHKEVSGSSGSKSELERYLAEDIEPDSDGFDILMWWKVNEPRFPILAEMVRDVLAIPISSVASECAFSTGGRVLDPFRSSLTPKLVQSLICVQDWLRSEPFPINIEEDLEYLEQLELASVCSFLFLLLYVTFIIVSVFGISAESMQCSYDTRGNSVPTILLLDFSVYWQLDVSV</sequence>
<keyword evidence="12" id="KW-0812">Transmembrane</keyword>
<comment type="caution">
    <text evidence="14">The sequence shown here is derived from an EMBL/GenBank/DDBJ whole genome shotgun (WGS) entry which is preliminary data.</text>
</comment>
<feature type="compositionally biased region" description="Low complexity" evidence="11">
    <location>
        <begin position="555"/>
        <end position="578"/>
    </location>
</feature>
<reference evidence="14 15" key="1">
    <citation type="journal article" date="2021" name="bioRxiv">
        <title>Chromosome-scale and haplotype-resolved genome assembly of a tetraploid potato cultivar.</title>
        <authorList>
            <person name="Sun H."/>
            <person name="Jiao W.-B."/>
            <person name="Krause K."/>
            <person name="Campoy J.A."/>
            <person name="Goel M."/>
            <person name="Folz-Donahue K."/>
            <person name="Kukat C."/>
            <person name="Huettel B."/>
            <person name="Schneeberger K."/>
        </authorList>
    </citation>
    <scope>NUCLEOTIDE SEQUENCE [LARGE SCALE GENOMIC DNA]</scope>
    <source>
        <strain evidence="14">SolTubOtavaFocal</strain>
        <tissue evidence="14">Leaves</tissue>
    </source>
</reference>
<comment type="subunit">
    <text evidence="2">Homodimer.</text>
</comment>
<dbReference type="InterPro" id="IPR008906">
    <property type="entry name" value="HATC_C_dom"/>
</dbReference>
<proteinExistence type="predicted"/>
<evidence type="ECO:0000256" key="5">
    <source>
        <dbReference type="ARBA" id="ARBA00022833"/>
    </source>
</evidence>
<feature type="compositionally biased region" description="Polar residues" evidence="11">
    <location>
        <begin position="1"/>
        <end position="13"/>
    </location>
</feature>
<evidence type="ECO:0000313" key="14">
    <source>
        <dbReference type="EMBL" id="KAH0743554.1"/>
    </source>
</evidence>
<keyword evidence="9" id="KW-0539">Nucleus</keyword>
<feature type="domain" description="BED-type" evidence="13">
    <location>
        <begin position="41"/>
        <end position="97"/>
    </location>
</feature>
<dbReference type="PROSITE" id="PS50808">
    <property type="entry name" value="ZF_BED"/>
    <property type="match status" value="1"/>
</dbReference>
<keyword evidence="8" id="KW-0804">Transcription</keyword>
<accession>A0ABQ7UBA4</accession>
<protein>
    <recommendedName>
        <fullName evidence="13">BED-type domain-containing protein</fullName>
    </recommendedName>
</protein>
<feature type="region of interest" description="Disordered" evidence="11">
    <location>
        <begin position="555"/>
        <end position="582"/>
    </location>
</feature>
<dbReference type="SUPFAM" id="SSF57667">
    <property type="entry name" value="beta-beta-alpha zinc fingers"/>
    <property type="match status" value="1"/>
</dbReference>
<evidence type="ECO:0000259" key="13">
    <source>
        <dbReference type="PROSITE" id="PS50808"/>
    </source>
</evidence>
<evidence type="ECO:0000256" key="9">
    <source>
        <dbReference type="ARBA" id="ARBA00023242"/>
    </source>
</evidence>
<dbReference type="InterPro" id="IPR025525">
    <property type="entry name" value="hAT-like_transposase_RNase-H"/>
</dbReference>
<evidence type="ECO:0000256" key="7">
    <source>
        <dbReference type="ARBA" id="ARBA00023125"/>
    </source>
</evidence>
<organism evidence="14 15">
    <name type="scientific">Solanum tuberosum</name>
    <name type="common">Potato</name>
    <dbReference type="NCBI Taxonomy" id="4113"/>
    <lineage>
        <taxon>Eukaryota</taxon>
        <taxon>Viridiplantae</taxon>
        <taxon>Streptophyta</taxon>
        <taxon>Embryophyta</taxon>
        <taxon>Tracheophyta</taxon>
        <taxon>Spermatophyta</taxon>
        <taxon>Magnoliopsida</taxon>
        <taxon>eudicotyledons</taxon>
        <taxon>Gunneridae</taxon>
        <taxon>Pentapetalae</taxon>
        <taxon>asterids</taxon>
        <taxon>lamiids</taxon>
        <taxon>Solanales</taxon>
        <taxon>Solanaceae</taxon>
        <taxon>Solanoideae</taxon>
        <taxon>Solaneae</taxon>
        <taxon>Solanum</taxon>
    </lineage>
</organism>
<dbReference type="Pfam" id="PF02892">
    <property type="entry name" value="zf-BED"/>
    <property type="match status" value="1"/>
</dbReference>
<dbReference type="InterPro" id="IPR012337">
    <property type="entry name" value="RNaseH-like_sf"/>
</dbReference>
<evidence type="ECO:0000256" key="1">
    <source>
        <dbReference type="ARBA" id="ARBA00004123"/>
    </source>
</evidence>
<dbReference type="PANTHER" id="PTHR46481">
    <property type="entry name" value="ZINC FINGER BED DOMAIN-CONTAINING PROTEIN 4"/>
    <property type="match status" value="1"/>
</dbReference>
<dbReference type="Pfam" id="PF05699">
    <property type="entry name" value="Dimer_Tnp_hAT"/>
    <property type="match status" value="1"/>
</dbReference>
<keyword evidence="15" id="KW-1185">Reference proteome</keyword>
<dbReference type="InterPro" id="IPR052035">
    <property type="entry name" value="ZnF_BED_domain_contain"/>
</dbReference>
<gene>
    <name evidence="14" type="ORF">KY290_031547</name>
</gene>
<evidence type="ECO:0000313" key="15">
    <source>
        <dbReference type="Proteomes" id="UP000826656"/>
    </source>
</evidence>
<dbReference type="SUPFAM" id="SSF53098">
    <property type="entry name" value="Ribonuclease H-like"/>
    <property type="match status" value="1"/>
</dbReference>
<feature type="transmembrane region" description="Helical" evidence="12">
    <location>
        <begin position="716"/>
        <end position="735"/>
    </location>
</feature>
<evidence type="ECO:0000256" key="11">
    <source>
        <dbReference type="SAM" id="MobiDB-lite"/>
    </source>
</evidence>
<evidence type="ECO:0000256" key="10">
    <source>
        <dbReference type="PROSITE-ProRule" id="PRU00027"/>
    </source>
</evidence>
<feature type="compositionally biased region" description="Low complexity" evidence="11">
    <location>
        <begin position="14"/>
        <end position="26"/>
    </location>
</feature>
<keyword evidence="12" id="KW-1133">Transmembrane helix</keyword>
<evidence type="ECO:0000256" key="12">
    <source>
        <dbReference type="SAM" id="Phobius"/>
    </source>
</evidence>
<keyword evidence="5" id="KW-0862">Zinc</keyword>
<name>A0ABQ7UBA4_SOLTU</name>
<keyword evidence="6" id="KW-0805">Transcription regulation</keyword>
<evidence type="ECO:0000256" key="6">
    <source>
        <dbReference type="ARBA" id="ARBA00023015"/>
    </source>
</evidence>
<evidence type="ECO:0000256" key="2">
    <source>
        <dbReference type="ARBA" id="ARBA00011738"/>
    </source>
</evidence>
<keyword evidence="4 10" id="KW-0863">Zinc-finger</keyword>
<evidence type="ECO:0000256" key="4">
    <source>
        <dbReference type="ARBA" id="ARBA00022771"/>
    </source>
</evidence>
<dbReference type="InterPro" id="IPR036236">
    <property type="entry name" value="Znf_C2H2_sf"/>
</dbReference>
<keyword evidence="12" id="KW-0472">Membrane</keyword>
<evidence type="ECO:0000256" key="3">
    <source>
        <dbReference type="ARBA" id="ARBA00022723"/>
    </source>
</evidence>
<dbReference type="EMBL" id="JAIVGD010000023">
    <property type="protein sequence ID" value="KAH0743554.1"/>
    <property type="molecule type" value="Genomic_DNA"/>
</dbReference>